<organism evidence="1 2">
    <name type="scientific">Aminobacter carboxidus</name>
    <dbReference type="NCBI Taxonomy" id="376165"/>
    <lineage>
        <taxon>Bacteria</taxon>
        <taxon>Pseudomonadati</taxon>
        <taxon>Pseudomonadota</taxon>
        <taxon>Alphaproteobacteria</taxon>
        <taxon>Hyphomicrobiales</taxon>
        <taxon>Phyllobacteriaceae</taxon>
        <taxon>Aminobacter</taxon>
    </lineage>
</organism>
<accession>A0ABR9GLI9</accession>
<evidence type="ECO:0000313" key="2">
    <source>
        <dbReference type="Proteomes" id="UP000598227"/>
    </source>
</evidence>
<keyword evidence="2" id="KW-1185">Reference proteome</keyword>
<dbReference type="Proteomes" id="UP000598227">
    <property type="component" value="Unassembled WGS sequence"/>
</dbReference>
<sequence>MAATLPDAGYSAVPLAAKLGLKDGQSVVFVNLPDDLGGLATARDFAATALTNWAELGAAGEKHDIVHAFTGKRADLEAHVETFKKMIAPDGAVWISWPKKASKIATDITEDVIRDVVLPKGLVDVKVCAVDTVWSGLKLVIRKELRAKL</sequence>
<comment type="caution">
    <text evidence="1">The sequence shown here is derived from an EMBL/GenBank/DDBJ whole genome shotgun (WGS) entry which is preliminary data.</text>
</comment>
<protein>
    <submittedName>
        <fullName evidence="1">DUF3052 family protein</fullName>
    </submittedName>
</protein>
<gene>
    <name evidence="1" type="ORF">IHE39_09565</name>
</gene>
<reference evidence="1 2" key="1">
    <citation type="submission" date="2020-09" db="EMBL/GenBank/DDBJ databases">
        <title>Draft Genome Sequence of Aminobacter carboxidus type strain DSM 1086, a soil Gram-negative carboxydobacterium.</title>
        <authorList>
            <person name="Turrini P."/>
            <person name="Tescari M."/>
            <person name="Artuso I."/>
            <person name="Lugli G.A."/>
            <person name="Frangipani E."/>
            <person name="Ventura M."/>
            <person name="Visca P."/>
        </authorList>
    </citation>
    <scope>NUCLEOTIDE SEQUENCE [LARGE SCALE GENOMIC DNA]</scope>
    <source>
        <strain evidence="1 2">DSM 1086</strain>
    </source>
</reference>
<dbReference type="EMBL" id="JACZEP010000002">
    <property type="protein sequence ID" value="MBE1204531.1"/>
    <property type="molecule type" value="Genomic_DNA"/>
</dbReference>
<dbReference type="RefSeq" id="WP_192566595.1">
    <property type="nucleotide sequence ID" value="NZ_JACZEP010000002.1"/>
</dbReference>
<proteinExistence type="predicted"/>
<name>A0ABR9GLI9_9HYPH</name>
<evidence type="ECO:0000313" key="1">
    <source>
        <dbReference type="EMBL" id="MBE1204531.1"/>
    </source>
</evidence>